<proteinExistence type="inferred from homology"/>
<sequence>MRIDRLTLTGFRNIGEMELSPCPGVNVIYGDNAQGKTNLMEAIYLFTGAKSFRGAKDREMVGLGEVKTLLQLEFFGEGRAQTAQISLAPKKAVHLNEILLDSSTKLAGQFTAVVFSPSHLSLIQDGPQERRRFLDTTICQLKPKYIRVLNDYSRVLAQRNSLLKDVAFSSYLLDTLDIWDQHLVRLSATITRTRYTYLEKLKQLAGEVYKGISREKEEFSLRYLSKACPDLADLSAPGLEEAIAEAVRKARREDLKAGSTTVGAHRDDLEISINGMNVRTYGSQGQQRSAVLALKLSECGMIRQLTGEEPVVLLDDVMSELDESRREYLLNHMGDRQIFITCCDPNYFRHLEDGKSFHIQGGAIYKVEEYGRPQKEENPCISI</sequence>
<dbReference type="InterPro" id="IPR001238">
    <property type="entry name" value="DNA-binding_RecF"/>
</dbReference>
<dbReference type="EMBL" id="CACRSL010000003">
    <property type="protein sequence ID" value="VYT18253.1"/>
    <property type="molecule type" value="Genomic_DNA"/>
</dbReference>
<keyword evidence="4 12" id="KW-0963">Cytoplasm</keyword>
<dbReference type="NCBIfam" id="TIGR00611">
    <property type="entry name" value="recf"/>
    <property type="match status" value="1"/>
</dbReference>
<protein>
    <recommendedName>
        <fullName evidence="3 12">DNA replication and repair protein RecF</fullName>
    </recommendedName>
</protein>
<keyword evidence="6 12" id="KW-0547">Nucleotide-binding</keyword>
<evidence type="ECO:0000313" key="15">
    <source>
        <dbReference type="EMBL" id="VYT18253.1"/>
    </source>
</evidence>
<keyword evidence="9 12" id="KW-0238">DNA-binding</keyword>
<dbReference type="GO" id="GO:0006260">
    <property type="term" value="P:DNA replication"/>
    <property type="evidence" value="ECO:0007669"/>
    <property type="project" value="UniProtKB-UniRule"/>
</dbReference>
<comment type="similarity">
    <text evidence="2 12 13">Belongs to the RecF family.</text>
</comment>
<dbReference type="InterPro" id="IPR042174">
    <property type="entry name" value="RecF_2"/>
</dbReference>
<dbReference type="Gene3D" id="1.20.1050.90">
    <property type="entry name" value="RecF/RecN/SMC, N-terminal domain"/>
    <property type="match status" value="1"/>
</dbReference>
<organism evidence="15">
    <name type="scientific">uncultured Anaerotruncus sp</name>
    <dbReference type="NCBI Taxonomy" id="905011"/>
    <lineage>
        <taxon>Bacteria</taxon>
        <taxon>Bacillati</taxon>
        <taxon>Bacillota</taxon>
        <taxon>Clostridia</taxon>
        <taxon>Eubacteriales</taxon>
        <taxon>Oscillospiraceae</taxon>
        <taxon>Anaerotruncus</taxon>
        <taxon>environmental samples</taxon>
    </lineage>
</organism>
<dbReference type="GO" id="GO:0000731">
    <property type="term" value="P:DNA synthesis involved in DNA repair"/>
    <property type="evidence" value="ECO:0007669"/>
    <property type="project" value="TreeGrafter"/>
</dbReference>
<evidence type="ECO:0000256" key="3">
    <source>
        <dbReference type="ARBA" id="ARBA00020170"/>
    </source>
</evidence>
<dbReference type="GO" id="GO:0009432">
    <property type="term" value="P:SOS response"/>
    <property type="evidence" value="ECO:0007669"/>
    <property type="project" value="UniProtKB-UniRule"/>
</dbReference>
<evidence type="ECO:0000256" key="5">
    <source>
        <dbReference type="ARBA" id="ARBA00022705"/>
    </source>
</evidence>
<dbReference type="PROSITE" id="PS00617">
    <property type="entry name" value="RECF_1"/>
    <property type="match status" value="1"/>
</dbReference>
<evidence type="ECO:0000259" key="14">
    <source>
        <dbReference type="Pfam" id="PF02463"/>
    </source>
</evidence>
<evidence type="ECO:0000256" key="11">
    <source>
        <dbReference type="ARBA" id="ARBA00023236"/>
    </source>
</evidence>
<dbReference type="Gene3D" id="3.40.50.300">
    <property type="entry name" value="P-loop containing nucleotide triphosphate hydrolases"/>
    <property type="match status" value="1"/>
</dbReference>
<dbReference type="AlphaFoldDB" id="A0A6N2UMK9"/>
<dbReference type="PANTHER" id="PTHR32182:SF0">
    <property type="entry name" value="DNA REPLICATION AND REPAIR PROTEIN RECF"/>
    <property type="match status" value="1"/>
</dbReference>
<feature type="domain" description="RecF/RecN/SMC N-terminal" evidence="14">
    <location>
        <begin position="3"/>
        <end position="351"/>
    </location>
</feature>
<keyword evidence="5 12" id="KW-0235">DNA replication</keyword>
<evidence type="ECO:0000256" key="6">
    <source>
        <dbReference type="ARBA" id="ARBA00022741"/>
    </source>
</evidence>
<dbReference type="InterPro" id="IPR027417">
    <property type="entry name" value="P-loop_NTPase"/>
</dbReference>
<dbReference type="GO" id="GO:0003697">
    <property type="term" value="F:single-stranded DNA binding"/>
    <property type="evidence" value="ECO:0007669"/>
    <property type="project" value="UniProtKB-UniRule"/>
</dbReference>
<feature type="binding site" evidence="12">
    <location>
        <begin position="30"/>
        <end position="37"/>
    </location>
    <ligand>
        <name>ATP</name>
        <dbReference type="ChEBI" id="CHEBI:30616"/>
    </ligand>
</feature>
<dbReference type="GO" id="GO:0005737">
    <property type="term" value="C:cytoplasm"/>
    <property type="evidence" value="ECO:0007669"/>
    <property type="project" value="UniProtKB-SubCell"/>
</dbReference>
<dbReference type="InterPro" id="IPR018078">
    <property type="entry name" value="DNA-binding_RecF_CS"/>
</dbReference>
<keyword evidence="11 12" id="KW-0742">SOS response</keyword>
<dbReference type="Pfam" id="PF02463">
    <property type="entry name" value="SMC_N"/>
    <property type="match status" value="1"/>
</dbReference>
<dbReference type="GO" id="GO:0006302">
    <property type="term" value="P:double-strand break repair"/>
    <property type="evidence" value="ECO:0007669"/>
    <property type="project" value="TreeGrafter"/>
</dbReference>
<evidence type="ECO:0000256" key="10">
    <source>
        <dbReference type="ARBA" id="ARBA00023204"/>
    </source>
</evidence>
<evidence type="ECO:0000256" key="9">
    <source>
        <dbReference type="ARBA" id="ARBA00023125"/>
    </source>
</evidence>
<gene>
    <name evidence="12 15" type="primary">recF</name>
    <name evidence="15" type="ORF">AULFYP135_01995</name>
</gene>
<evidence type="ECO:0000256" key="7">
    <source>
        <dbReference type="ARBA" id="ARBA00022763"/>
    </source>
</evidence>
<accession>A0A6N2UMK9</accession>
<evidence type="ECO:0000256" key="8">
    <source>
        <dbReference type="ARBA" id="ARBA00022840"/>
    </source>
</evidence>
<dbReference type="PROSITE" id="PS00618">
    <property type="entry name" value="RECF_2"/>
    <property type="match status" value="1"/>
</dbReference>
<keyword evidence="7 12" id="KW-0227">DNA damage</keyword>
<dbReference type="SUPFAM" id="SSF52540">
    <property type="entry name" value="P-loop containing nucleoside triphosphate hydrolases"/>
    <property type="match status" value="1"/>
</dbReference>
<dbReference type="HAMAP" id="MF_00365">
    <property type="entry name" value="RecF"/>
    <property type="match status" value="1"/>
</dbReference>
<evidence type="ECO:0000256" key="2">
    <source>
        <dbReference type="ARBA" id="ARBA00008016"/>
    </source>
</evidence>
<reference evidence="15" key="1">
    <citation type="submission" date="2019-11" db="EMBL/GenBank/DDBJ databases">
        <authorList>
            <person name="Feng L."/>
        </authorList>
    </citation>
    <scope>NUCLEOTIDE SEQUENCE</scope>
    <source>
        <strain evidence="15">AundefinedLFYP135</strain>
    </source>
</reference>
<keyword evidence="10 12" id="KW-0234">DNA repair</keyword>
<evidence type="ECO:0000256" key="12">
    <source>
        <dbReference type="HAMAP-Rule" id="MF_00365"/>
    </source>
</evidence>
<comment type="subcellular location">
    <subcellularLocation>
        <location evidence="1 12 13">Cytoplasm</location>
    </subcellularLocation>
</comment>
<dbReference type="InterPro" id="IPR003395">
    <property type="entry name" value="RecF/RecN/SMC_N"/>
</dbReference>
<name>A0A6N2UMK9_9FIRM</name>
<evidence type="ECO:0000256" key="4">
    <source>
        <dbReference type="ARBA" id="ARBA00022490"/>
    </source>
</evidence>
<keyword evidence="8 12" id="KW-0067">ATP-binding</keyword>
<evidence type="ECO:0000256" key="1">
    <source>
        <dbReference type="ARBA" id="ARBA00004496"/>
    </source>
</evidence>
<comment type="function">
    <text evidence="12 13">The RecF protein is involved in DNA metabolism; it is required for DNA replication and normal SOS inducibility. RecF binds preferentially to single-stranded, linear DNA. It also seems to bind ATP.</text>
</comment>
<dbReference type="PANTHER" id="PTHR32182">
    <property type="entry name" value="DNA REPLICATION AND REPAIR PROTEIN RECF"/>
    <property type="match status" value="1"/>
</dbReference>
<evidence type="ECO:0000256" key="13">
    <source>
        <dbReference type="RuleBase" id="RU000578"/>
    </source>
</evidence>
<dbReference type="GO" id="GO:0005524">
    <property type="term" value="F:ATP binding"/>
    <property type="evidence" value="ECO:0007669"/>
    <property type="project" value="UniProtKB-UniRule"/>
</dbReference>